<feature type="compositionally biased region" description="Polar residues" evidence="3">
    <location>
        <begin position="737"/>
        <end position="780"/>
    </location>
</feature>
<dbReference type="InterPro" id="IPR004088">
    <property type="entry name" value="KH_dom_type_1"/>
</dbReference>
<dbReference type="CDD" id="cd00105">
    <property type="entry name" value="KH-I"/>
    <property type="match status" value="2"/>
</dbReference>
<feature type="compositionally biased region" description="Low complexity" evidence="3">
    <location>
        <begin position="1"/>
        <end position="14"/>
    </location>
</feature>
<proteinExistence type="predicted"/>
<dbReference type="EMBL" id="JABCRI010000002">
    <property type="protein sequence ID" value="KAF8411904.1"/>
    <property type="molecule type" value="Genomic_DNA"/>
</dbReference>
<feature type="region of interest" description="Disordered" evidence="3">
    <location>
        <begin position="65"/>
        <end position="125"/>
    </location>
</feature>
<reference evidence="5 6" key="1">
    <citation type="submission" date="2020-04" db="EMBL/GenBank/DDBJ databases">
        <title>Plant Genome Project.</title>
        <authorList>
            <person name="Zhang R.-G."/>
        </authorList>
    </citation>
    <scope>NUCLEOTIDE SEQUENCE [LARGE SCALE GENOMIC DNA]</scope>
    <source>
        <strain evidence="5">YNK0</strain>
        <tissue evidence="5">Leaf</tissue>
    </source>
</reference>
<evidence type="ECO:0000313" key="6">
    <source>
        <dbReference type="Proteomes" id="UP000655225"/>
    </source>
</evidence>
<dbReference type="OMA" id="WECKSER"/>
<evidence type="ECO:0000259" key="4">
    <source>
        <dbReference type="SMART" id="SM00322"/>
    </source>
</evidence>
<feature type="compositionally biased region" description="Low complexity" evidence="3">
    <location>
        <begin position="907"/>
        <end position="916"/>
    </location>
</feature>
<feature type="compositionally biased region" description="Polar residues" evidence="3">
    <location>
        <begin position="174"/>
        <end position="192"/>
    </location>
</feature>
<evidence type="ECO:0000256" key="3">
    <source>
        <dbReference type="SAM" id="MobiDB-lite"/>
    </source>
</evidence>
<keyword evidence="2" id="KW-0694">RNA-binding</keyword>
<dbReference type="Proteomes" id="UP000655225">
    <property type="component" value="Unassembled WGS sequence"/>
</dbReference>
<feature type="compositionally biased region" description="Polar residues" evidence="3">
    <location>
        <begin position="113"/>
        <end position="125"/>
    </location>
</feature>
<dbReference type="SUPFAM" id="SSF54791">
    <property type="entry name" value="Eukaryotic type KH-domain (KH-domain type I)"/>
    <property type="match status" value="2"/>
</dbReference>
<feature type="compositionally biased region" description="Polar residues" evidence="3">
    <location>
        <begin position="928"/>
        <end position="938"/>
    </location>
</feature>
<keyword evidence="6" id="KW-1185">Reference proteome</keyword>
<sequence length="938" mass="100096">MAEEAVAAAASPVPSDHKRKLDELEPDAPEQEVSKPSPVETLADLNGDPNVLENVVEKDQEVAAEVLNSPEAKRPRLEEEIDVSAAENGHQAEKLDEPLAENAREPTVENLRTEVSQHPSIETPQEVNNEYPAVENHLTGNAQVPAVENPEVDNAQLPSGEDLQQPTAGIPQQEDISSGQQEATPETQTTSLKMEVPNNKVGVLIGKAGETIRFLQYNSGAKIQITRDADADPYSSTRPVELIGSIDNVNKAEKLIKDVIAEAEAGGSPSLVARGFTAAQGGGATEQIHIQVPNEKVGFIIGKGGETIKNLQTKSGARIQLIPQHLPEGDQSKERTVRVTGNKKQIEMAREMIKEVMTQDQLDGDQGFKEPSISERLIGLNFSKKLVKKSAPALIISFLFVKREGSDGDGIIKDQLDQRFKPGAVVKSLGLVFVLLIDEIGEKSLDLDVSSCLLKGILMEKQDKKEQGEEKTNLLHSNLHYWECKSERGMGIVGVGDRFPRQGQFEQIIPAKVPVRPSPLSGGYNQQTYRPRGPTGPTQWGPRATAQMMGYDYKQRGTYPSQNAQYPPPSYGGYPPQQPTPRSSFNVGWDQRPPATVQAPPPQSGGYDYYGQGGHVADAPASAPVPTPALVPASAMGPPPTQVNYNYGQPQASDYGQPTNYSQSAPPQQSYGHGYDEPKYENQAPTQHAYGGHGNSQAGVYPQANSQLGYAQQPYGKPQSYGMPSQGPPPQVYGPPRTNQSGDVQYQGPISSTQSYGPNAPSQQLYPYASSGPTQQTYPYGSTPAVNDGYNQQPTAPASAPGYPQQGGQAVSSYGQLGGQPTPGYTQGGPAGGYGPYPSSQPAYSEQPVPNSAGYGYQGPTDTGYSGPGAAYGAPSSGQAGYVQPMPNQPSYDQSVPQPGGYGGVPGSAPVAVGYGKSLSPQPGYAQYDSTQLYGGHH</sequence>
<evidence type="ECO:0000256" key="1">
    <source>
        <dbReference type="ARBA" id="ARBA00022737"/>
    </source>
</evidence>
<dbReference type="Gene3D" id="3.30.1370.10">
    <property type="entry name" value="K Homology domain, type 1"/>
    <property type="match status" value="2"/>
</dbReference>
<dbReference type="SMART" id="SM00322">
    <property type="entry name" value="KH"/>
    <property type="match status" value="2"/>
</dbReference>
<feature type="compositionally biased region" description="Polar residues" evidence="3">
    <location>
        <begin position="695"/>
        <end position="710"/>
    </location>
</feature>
<feature type="compositionally biased region" description="Low complexity" evidence="3">
    <location>
        <begin position="864"/>
        <end position="882"/>
    </location>
</feature>
<dbReference type="OrthoDB" id="5204190at2759"/>
<evidence type="ECO:0000256" key="2">
    <source>
        <dbReference type="PROSITE-ProRule" id="PRU00117"/>
    </source>
</evidence>
<keyword evidence="1" id="KW-0677">Repeat</keyword>
<dbReference type="Pfam" id="PF00013">
    <property type="entry name" value="KH_1"/>
    <property type="match status" value="2"/>
</dbReference>
<gene>
    <name evidence="5" type="ORF">HHK36_004462</name>
</gene>
<feature type="compositionally biased region" description="Basic and acidic residues" evidence="3">
    <location>
        <begin position="90"/>
        <end position="107"/>
    </location>
</feature>
<feature type="domain" description="K Homology" evidence="4">
    <location>
        <begin position="188"/>
        <end position="261"/>
    </location>
</feature>
<dbReference type="InterPro" id="IPR004087">
    <property type="entry name" value="KH_dom"/>
</dbReference>
<feature type="region of interest" description="Disordered" evidence="3">
    <location>
        <begin position="1"/>
        <end position="47"/>
    </location>
</feature>
<protein>
    <recommendedName>
        <fullName evidence="4">K Homology domain-containing protein</fullName>
    </recommendedName>
</protein>
<name>A0A835DT80_TETSI</name>
<accession>A0A835DT80</accession>
<dbReference type="PROSITE" id="PS50084">
    <property type="entry name" value="KH_TYPE_1"/>
    <property type="match status" value="2"/>
</dbReference>
<feature type="compositionally biased region" description="Polar residues" evidence="3">
    <location>
        <begin position="642"/>
        <end position="671"/>
    </location>
</feature>
<dbReference type="PANTHER" id="PTHR10288">
    <property type="entry name" value="KH DOMAIN CONTAINING RNA BINDING PROTEIN"/>
    <property type="match status" value="1"/>
</dbReference>
<feature type="region of interest" description="Disordered" evidence="3">
    <location>
        <begin position="152"/>
        <end position="192"/>
    </location>
</feature>
<dbReference type="GO" id="GO:0003723">
    <property type="term" value="F:RNA binding"/>
    <property type="evidence" value="ECO:0007669"/>
    <property type="project" value="UniProtKB-UniRule"/>
</dbReference>
<evidence type="ECO:0000313" key="5">
    <source>
        <dbReference type="EMBL" id="KAF8411904.1"/>
    </source>
</evidence>
<organism evidence="5 6">
    <name type="scientific">Tetracentron sinense</name>
    <name type="common">Spur-leaf</name>
    <dbReference type="NCBI Taxonomy" id="13715"/>
    <lineage>
        <taxon>Eukaryota</taxon>
        <taxon>Viridiplantae</taxon>
        <taxon>Streptophyta</taxon>
        <taxon>Embryophyta</taxon>
        <taxon>Tracheophyta</taxon>
        <taxon>Spermatophyta</taxon>
        <taxon>Magnoliopsida</taxon>
        <taxon>Trochodendrales</taxon>
        <taxon>Trochodendraceae</taxon>
        <taxon>Tetracentron</taxon>
    </lineage>
</organism>
<feature type="domain" description="K Homology" evidence="4">
    <location>
        <begin position="284"/>
        <end position="358"/>
    </location>
</feature>
<comment type="caution">
    <text evidence="5">The sequence shown here is derived from an EMBL/GenBank/DDBJ whole genome shotgun (WGS) entry which is preliminary data.</text>
</comment>
<dbReference type="InterPro" id="IPR036612">
    <property type="entry name" value="KH_dom_type_1_sf"/>
</dbReference>
<dbReference type="AlphaFoldDB" id="A0A835DT80"/>
<feature type="compositionally biased region" description="Gly residues" evidence="3">
    <location>
        <begin position="826"/>
        <end position="835"/>
    </location>
</feature>
<feature type="region of interest" description="Disordered" evidence="3">
    <location>
        <begin position="516"/>
        <end position="938"/>
    </location>
</feature>